<keyword evidence="2" id="KW-1185">Reference proteome</keyword>
<protein>
    <recommendedName>
        <fullName evidence="3">Phage protein</fullName>
    </recommendedName>
</protein>
<evidence type="ECO:0000313" key="1">
    <source>
        <dbReference type="EMBL" id="MCQ4638449.1"/>
    </source>
</evidence>
<comment type="caution">
    <text evidence="1">The sequence shown here is derived from an EMBL/GenBank/DDBJ whole genome shotgun (WGS) entry which is preliminary data.</text>
</comment>
<reference evidence="1 2" key="1">
    <citation type="submission" date="2022-06" db="EMBL/GenBank/DDBJ databases">
        <title>Isolation of gut microbiota from human fecal samples.</title>
        <authorList>
            <person name="Pamer E.G."/>
            <person name="Barat B."/>
            <person name="Waligurski E."/>
            <person name="Medina S."/>
            <person name="Paddock L."/>
            <person name="Mostad J."/>
        </authorList>
    </citation>
    <scope>NUCLEOTIDE SEQUENCE [LARGE SCALE GENOMIC DNA]</scope>
    <source>
        <strain evidence="1 2">SL.3.17</strain>
    </source>
</reference>
<gene>
    <name evidence="1" type="ORF">NE619_17095</name>
</gene>
<sequence>MKKDITEKLNFNGNPSLVVNGTEIEVNADATTVLKVMGAVGNESEVTPKIIVQTYETIFVEKERKKIEKLKLNMEDFQTLVNEAIGMIAGEVEKPGEQ</sequence>
<proteinExistence type="predicted"/>
<dbReference type="Proteomes" id="UP001524502">
    <property type="component" value="Unassembled WGS sequence"/>
</dbReference>
<dbReference type="RefSeq" id="WP_256133646.1">
    <property type="nucleotide sequence ID" value="NZ_JANFXK010000029.1"/>
</dbReference>
<accession>A0ABT1RTB3</accession>
<organism evidence="1 2">
    <name type="scientific">Anaerovorax odorimutans</name>
    <dbReference type="NCBI Taxonomy" id="109327"/>
    <lineage>
        <taxon>Bacteria</taxon>
        <taxon>Bacillati</taxon>
        <taxon>Bacillota</taxon>
        <taxon>Clostridia</taxon>
        <taxon>Peptostreptococcales</taxon>
        <taxon>Anaerovoracaceae</taxon>
        <taxon>Anaerovorax</taxon>
    </lineage>
</organism>
<dbReference type="EMBL" id="JANFXK010000029">
    <property type="protein sequence ID" value="MCQ4638449.1"/>
    <property type="molecule type" value="Genomic_DNA"/>
</dbReference>
<evidence type="ECO:0008006" key="3">
    <source>
        <dbReference type="Google" id="ProtNLM"/>
    </source>
</evidence>
<name>A0ABT1RTB3_9FIRM</name>
<evidence type="ECO:0000313" key="2">
    <source>
        <dbReference type="Proteomes" id="UP001524502"/>
    </source>
</evidence>